<feature type="compositionally biased region" description="Basic and acidic residues" evidence="1">
    <location>
        <begin position="140"/>
        <end position="156"/>
    </location>
</feature>
<gene>
    <name evidence="2" type="ORF">NDU88_009009</name>
</gene>
<keyword evidence="3" id="KW-1185">Reference proteome</keyword>
<reference evidence="2" key="1">
    <citation type="journal article" date="2022" name="bioRxiv">
        <title>Sequencing and chromosome-scale assembly of the giantPleurodeles waltlgenome.</title>
        <authorList>
            <person name="Brown T."/>
            <person name="Elewa A."/>
            <person name="Iarovenko S."/>
            <person name="Subramanian E."/>
            <person name="Araus A.J."/>
            <person name="Petzold A."/>
            <person name="Susuki M."/>
            <person name="Suzuki K.-i.T."/>
            <person name="Hayashi T."/>
            <person name="Toyoda A."/>
            <person name="Oliveira C."/>
            <person name="Osipova E."/>
            <person name="Leigh N.D."/>
            <person name="Simon A."/>
            <person name="Yun M.H."/>
        </authorList>
    </citation>
    <scope>NUCLEOTIDE SEQUENCE</scope>
    <source>
        <strain evidence="2">20211129_DDA</strain>
        <tissue evidence="2">Liver</tissue>
    </source>
</reference>
<dbReference type="Proteomes" id="UP001066276">
    <property type="component" value="Chromosome 5"/>
</dbReference>
<evidence type="ECO:0000313" key="2">
    <source>
        <dbReference type="EMBL" id="KAJ1156285.1"/>
    </source>
</evidence>
<evidence type="ECO:0000256" key="1">
    <source>
        <dbReference type="SAM" id="MobiDB-lite"/>
    </source>
</evidence>
<name>A0AAV7RWB7_PLEWA</name>
<dbReference type="EMBL" id="JANPWB010000009">
    <property type="protein sequence ID" value="KAJ1156285.1"/>
    <property type="molecule type" value="Genomic_DNA"/>
</dbReference>
<organism evidence="2 3">
    <name type="scientific">Pleurodeles waltl</name>
    <name type="common">Iberian ribbed newt</name>
    <dbReference type="NCBI Taxonomy" id="8319"/>
    <lineage>
        <taxon>Eukaryota</taxon>
        <taxon>Metazoa</taxon>
        <taxon>Chordata</taxon>
        <taxon>Craniata</taxon>
        <taxon>Vertebrata</taxon>
        <taxon>Euteleostomi</taxon>
        <taxon>Amphibia</taxon>
        <taxon>Batrachia</taxon>
        <taxon>Caudata</taxon>
        <taxon>Salamandroidea</taxon>
        <taxon>Salamandridae</taxon>
        <taxon>Pleurodelinae</taxon>
        <taxon>Pleurodeles</taxon>
    </lineage>
</organism>
<dbReference type="AlphaFoldDB" id="A0AAV7RWB7"/>
<accession>A0AAV7RWB7</accession>
<evidence type="ECO:0000313" key="3">
    <source>
        <dbReference type="Proteomes" id="UP001066276"/>
    </source>
</evidence>
<protein>
    <submittedName>
        <fullName evidence="2">Uncharacterized protein</fullName>
    </submittedName>
</protein>
<proteinExistence type="predicted"/>
<feature type="region of interest" description="Disordered" evidence="1">
    <location>
        <begin position="137"/>
        <end position="173"/>
    </location>
</feature>
<comment type="caution">
    <text evidence="2">The sequence shown here is derived from an EMBL/GenBank/DDBJ whole genome shotgun (WGS) entry which is preliminary data.</text>
</comment>
<sequence length="219" mass="24734">MCGTPRQRGQLNTQCSRGFQVKRSVSANIVNRCPVMVRFWPLSAARMGHSFRQEPPSCLRPARMPMRTGCEACSVRVRQLARPLRFSVSAVGPRRWRRPRLKASARARGQRCASAHAGKSWVEFSAFPLHRCPLRMTRPKRGEDRAPHTPRPDPCRRMGYSPPSNQQAWAPPRHHSTQGVYFFKVSVPLRASDPSGRARDKSRVPAPWGATVTVTFAVR</sequence>